<keyword evidence="3" id="KW-1015">Disulfide bond</keyword>
<dbReference type="EMBL" id="CP129971">
    <property type="protein sequence ID" value="WMN12270.1"/>
    <property type="molecule type" value="Genomic_DNA"/>
</dbReference>
<gene>
    <name evidence="7" type="ORF">QYS49_33055</name>
</gene>
<evidence type="ECO:0000259" key="6">
    <source>
        <dbReference type="PROSITE" id="PS51352"/>
    </source>
</evidence>
<dbReference type="InterPro" id="IPR036249">
    <property type="entry name" value="Thioredoxin-like_sf"/>
</dbReference>
<proteinExistence type="predicted"/>
<dbReference type="Gene3D" id="3.40.30.10">
    <property type="entry name" value="Glutaredoxin"/>
    <property type="match status" value="1"/>
</dbReference>
<name>A0AA51REV6_9BACT</name>
<dbReference type="GO" id="GO:0017004">
    <property type="term" value="P:cytochrome complex assembly"/>
    <property type="evidence" value="ECO:0007669"/>
    <property type="project" value="UniProtKB-KW"/>
</dbReference>
<evidence type="ECO:0000256" key="2">
    <source>
        <dbReference type="ARBA" id="ARBA00022748"/>
    </source>
</evidence>
<dbReference type="AlphaFoldDB" id="A0AA51REV6"/>
<evidence type="ECO:0000313" key="8">
    <source>
        <dbReference type="Proteomes" id="UP001230496"/>
    </source>
</evidence>
<dbReference type="CDD" id="cd02966">
    <property type="entry name" value="TlpA_like_family"/>
    <property type="match status" value="1"/>
</dbReference>
<dbReference type="InterPro" id="IPR050553">
    <property type="entry name" value="Thioredoxin_ResA/DsbE_sf"/>
</dbReference>
<comment type="subcellular location">
    <subcellularLocation>
        <location evidence="1">Cell envelope</location>
    </subcellularLocation>
</comment>
<dbReference type="InterPro" id="IPR013766">
    <property type="entry name" value="Thioredoxin_domain"/>
</dbReference>
<evidence type="ECO:0000313" key="7">
    <source>
        <dbReference type="EMBL" id="WMN12270.1"/>
    </source>
</evidence>
<feature type="chain" id="PRO_5041206156" evidence="5">
    <location>
        <begin position="20"/>
        <end position="451"/>
    </location>
</feature>
<evidence type="ECO:0000256" key="1">
    <source>
        <dbReference type="ARBA" id="ARBA00004196"/>
    </source>
</evidence>
<dbReference type="Pfam" id="PF08534">
    <property type="entry name" value="Redoxin"/>
    <property type="match status" value="1"/>
</dbReference>
<dbReference type="InterPro" id="IPR013740">
    <property type="entry name" value="Redoxin"/>
</dbReference>
<dbReference type="GO" id="GO:0030313">
    <property type="term" value="C:cell envelope"/>
    <property type="evidence" value="ECO:0007669"/>
    <property type="project" value="UniProtKB-SubCell"/>
</dbReference>
<keyword evidence="4" id="KW-0676">Redox-active center</keyword>
<accession>A0AA51REV6</accession>
<keyword evidence="5" id="KW-0732">Signal</keyword>
<evidence type="ECO:0000256" key="4">
    <source>
        <dbReference type="ARBA" id="ARBA00023284"/>
    </source>
</evidence>
<evidence type="ECO:0000256" key="3">
    <source>
        <dbReference type="ARBA" id="ARBA00023157"/>
    </source>
</evidence>
<dbReference type="SUPFAM" id="SSF52833">
    <property type="entry name" value="Thioredoxin-like"/>
    <property type="match status" value="1"/>
</dbReference>
<dbReference type="Proteomes" id="UP001230496">
    <property type="component" value="Chromosome"/>
</dbReference>
<evidence type="ECO:0000256" key="5">
    <source>
        <dbReference type="SAM" id="SignalP"/>
    </source>
</evidence>
<dbReference type="KEGG" id="msaa:QYS49_33055"/>
<reference evidence="7 8" key="1">
    <citation type="submission" date="2023-08" db="EMBL/GenBank/DDBJ databases">
        <title>Comparative genomics and taxonomic characterization of three novel marine species of genus Marivirga.</title>
        <authorList>
            <person name="Muhammad N."/>
            <person name="Kim S.-G."/>
        </authorList>
    </citation>
    <scope>NUCLEOTIDE SEQUENCE [LARGE SCALE GENOMIC DNA]</scope>
    <source>
        <strain evidence="7 8">BDSF4-3</strain>
    </source>
</reference>
<sequence>MKKIICTFFALIISFSLMAKSGKVVITGAVQNQSATTIAITDLNNQKIASAELDDKGHFRTSFKLEYDGYYSLDYGRNSTYVYLYPKDELHISFDANHFESTLTFEGKGANRNNYLANKSKVQAELTKDLEAFYKVSETDYLQNLKNVKTKHEASLATYDVQEFFRNAEKRALEYNRLLNIQNYKTSYKFYLGEEISPSDDFYAPISSVDLGDEEQYKKQPYYRYLVNSVWSDRIAAAPDVDGMLAVLSQVSSQAVLISLVNGFYSKISSSEDRAKDYLDLIKRVTTHQPFIDAAEKRYQEVMSAKGLTKGDISPEFNYQTVDGKTVSLSDLKGKYVYIDVWATWCGPCIKQIPYLKKLEELYHDKNVVFVSISVDKESAKNKWKKMVAEKELGGLQLFADKSFDSEFMDAYAVNSIPRFILIDPDGKIVDPEAPRPSFQKTRKLLDRLLN</sequence>
<protein>
    <submittedName>
        <fullName evidence="7">TlpA disulfide reductase family protein</fullName>
    </submittedName>
</protein>
<dbReference type="RefSeq" id="WP_308350219.1">
    <property type="nucleotide sequence ID" value="NZ_CP129971.1"/>
</dbReference>
<dbReference type="PANTHER" id="PTHR42852">
    <property type="entry name" value="THIOL:DISULFIDE INTERCHANGE PROTEIN DSBE"/>
    <property type="match status" value="1"/>
</dbReference>
<keyword evidence="8" id="KW-1185">Reference proteome</keyword>
<organism evidence="7 8">
    <name type="scientific">Marivirga salinarum</name>
    <dbReference type="NCBI Taxonomy" id="3059078"/>
    <lineage>
        <taxon>Bacteria</taxon>
        <taxon>Pseudomonadati</taxon>
        <taxon>Bacteroidota</taxon>
        <taxon>Cytophagia</taxon>
        <taxon>Cytophagales</taxon>
        <taxon>Marivirgaceae</taxon>
        <taxon>Marivirga</taxon>
    </lineage>
</organism>
<feature type="signal peptide" evidence="5">
    <location>
        <begin position="1"/>
        <end position="19"/>
    </location>
</feature>
<keyword evidence="2" id="KW-0201">Cytochrome c-type biogenesis</keyword>
<dbReference type="PROSITE" id="PS51352">
    <property type="entry name" value="THIOREDOXIN_2"/>
    <property type="match status" value="1"/>
</dbReference>
<dbReference type="GO" id="GO:0016491">
    <property type="term" value="F:oxidoreductase activity"/>
    <property type="evidence" value="ECO:0007669"/>
    <property type="project" value="InterPro"/>
</dbReference>
<dbReference type="PANTHER" id="PTHR42852:SF6">
    <property type="entry name" value="THIOL:DISULFIDE INTERCHANGE PROTEIN DSBE"/>
    <property type="match status" value="1"/>
</dbReference>
<feature type="domain" description="Thioredoxin" evidence="6">
    <location>
        <begin position="308"/>
        <end position="451"/>
    </location>
</feature>